<dbReference type="RefSeq" id="WP_094450257.1">
    <property type="nucleotide sequence ID" value="NZ_NMVI01000013.1"/>
</dbReference>
<evidence type="ECO:0000313" key="3">
    <source>
        <dbReference type="Proteomes" id="UP000216533"/>
    </source>
</evidence>
<accession>A0A255EBH9</accession>
<gene>
    <name evidence="2" type="ORF">CGZ92_04845</name>
</gene>
<protein>
    <submittedName>
        <fullName evidence="2">Uncharacterized protein</fullName>
    </submittedName>
</protein>
<name>A0A255EBH9_9ACTN</name>
<feature type="region of interest" description="Disordered" evidence="1">
    <location>
        <begin position="1"/>
        <end position="95"/>
    </location>
</feature>
<dbReference type="AlphaFoldDB" id="A0A255EBH9"/>
<proteinExistence type="predicted"/>
<feature type="compositionally biased region" description="Acidic residues" evidence="1">
    <location>
        <begin position="34"/>
        <end position="43"/>
    </location>
</feature>
<evidence type="ECO:0000256" key="1">
    <source>
        <dbReference type="SAM" id="MobiDB-lite"/>
    </source>
</evidence>
<comment type="caution">
    <text evidence="2">The sequence shown here is derived from an EMBL/GenBank/DDBJ whole genome shotgun (WGS) entry which is preliminary data.</text>
</comment>
<dbReference type="Proteomes" id="UP000216533">
    <property type="component" value="Unassembled WGS sequence"/>
</dbReference>
<sequence>MTEDGMTEDGTTDDGTTEEIPTNPLYRGERGEDPAFDDLGEFGESDRLSHQAAGEQYGSSGSLENQAGGYRQRDADADAGVPVGENEFLKDRREH</sequence>
<organism evidence="2 3">
    <name type="scientific">Parenemella sanctibonifatiensis</name>
    <dbReference type="NCBI Taxonomy" id="2016505"/>
    <lineage>
        <taxon>Bacteria</taxon>
        <taxon>Bacillati</taxon>
        <taxon>Actinomycetota</taxon>
        <taxon>Actinomycetes</taxon>
        <taxon>Propionibacteriales</taxon>
        <taxon>Propionibacteriaceae</taxon>
        <taxon>Parenemella</taxon>
    </lineage>
</organism>
<feature type="compositionally biased region" description="Acidic residues" evidence="1">
    <location>
        <begin position="1"/>
        <end position="17"/>
    </location>
</feature>
<reference evidence="2 3" key="1">
    <citation type="submission" date="2017-07" db="EMBL/GenBank/DDBJ databases">
        <title>Draft whole genome sequences of clinical Proprionibacteriaceae strains.</title>
        <authorList>
            <person name="Bernier A.-M."/>
            <person name="Bernard K."/>
            <person name="Domingo M.-C."/>
        </authorList>
    </citation>
    <scope>NUCLEOTIDE SEQUENCE [LARGE SCALE GENOMIC DNA]</scope>
    <source>
        <strain evidence="2 3">NML 160184</strain>
    </source>
</reference>
<dbReference type="EMBL" id="NMVI01000013">
    <property type="protein sequence ID" value="OYN88271.1"/>
    <property type="molecule type" value="Genomic_DNA"/>
</dbReference>
<evidence type="ECO:0000313" key="2">
    <source>
        <dbReference type="EMBL" id="OYN88271.1"/>
    </source>
</evidence>